<dbReference type="EMBL" id="JAKLWS010000007">
    <property type="protein sequence ID" value="MCG2588456.1"/>
    <property type="molecule type" value="Genomic_DNA"/>
</dbReference>
<reference evidence="2" key="1">
    <citation type="submission" date="2022-01" db="EMBL/GenBank/DDBJ databases">
        <authorList>
            <person name="Wang Y."/>
        </authorList>
    </citation>
    <scope>NUCLEOTIDE SEQUENCE</scope>
    <source>
        <strain evidence="2">WB101</strain>
    </source>
</reference>
<dbReference type="RefSeq" id="WP_237853298.1">
    <property type="nucleotide sequence ID" value="NZ_JAKLWS010000007.1"/>
</dbReference>
<feature type="chain" id="PRO_5045562750" evidence="1">
    <location>
        <begin position="28"/>
        <end position="218"/>
    </location>
</feature>
<proteinExistence type="predicted"/>
<reference evidence="2" key="2">
    <citation type="submission" date="2024-05" db="EMBL/GenBank/DDBJ databases">
        <title>Rhodohalobacter halophilus gen. nov., sp. nov., a moderately halophilic member of the family Balneolaceae.</title>
        <authorList>
            <person name="Xia J."/>
        </authorList>
    </citation>
    <scope>NUCLEOTIDE SEQUENCE</scope>
    <source>
        <strain evidence="2">WB101</strain>
    </source>
</reference>
<evidence type="ECO:0000256" key="1">
    <source>
        <dbReference type="SAM" id="SignalP"/>
    </source>
</evidence>
<name>A0ABS9KC90_9BACT</name>
<evidence type="ECO:0000313" key="2">
    <source>
        <dbReference type="EMBL" id="MCG2588456.1"/>
    </source>
</evidence>
<comment type="caution">
    <text evidence="2">The sequence shown here is derived from an EMBL/GenBank/DDBJ whole genome shotgun (WGS) entry which is preliminary data.</text>
</comment>
<feature type="signal peptide" evidence="1">
    <location>
        <begin position="1"/>
        <end position="27"/>
    </location>
</feature>
<keyword evidence="3" id="KW-1185">Reference proteome</keyword>
<accession>A0ABS9KC90</accession>
<keyword evidence="1" id="KW-0732">Signal</keyword>
<gene>
    <name evidence="2" type="ORF">L6773_07770</name>
</gene>
<protein>
    <submittedName>
        <fullName evidence="2">Uncharacterized protein</fullName>
    </submittedName>
</protein>
<sequence length="218" mass="24004">MMKTRSNFLFVLAVLLMAGLTSCDIFGDDSKSATEPIGGDPTPMGSVGNTFSIPGMSDEVIEVTQSDGSVSTIELTATITDPVLLDMAEQLSFLEVNGNQVSGSKKFRITSNGIQSYTKDGKPFTMVDYGAKKGDTYTLKRSSSDLVRKVTHKSTDDDYSWAFFMIKTVQVEETGQTMPDISKIKYIANHRFGLVGYEIHFEDGSQKTFTIFSDLYNE</sequence>
<dbReference type="Proteomes" id="UP001165366">
    <property type="component" value="Unassembled WGS sequence"/>
</dbReference>
<dbReference type="PROSITE" id="PS51257">
    <property type="entry name" value="PROKAR_LIPOPROTEIN"/>
    <property type="match status" value="1"/>
</dbReference>
<evidence type="ECO:0000313" key="3">
    <source>
        <dbReference type="Proteomes" id="UP001165366"/>
    </source>
</evidence>
<organism evidence="2 3">
    <name type="scientific">Rhodohalobacter sulfatireducens</name>
    <dbReference type="NCBI Taxonomy" id="2911366"/>
    <lineage>
        <taxon>Bacteria</taxon>
        <taxon>Pseudomonadati</taxon>
        <taxon>Balneolota</taxon>
        <taxon>Balneolia</taxon>
        <taxon>Balneolales</taxon>
        <taxon>Balneolaceae</taxon>
        <taxon>Rhodohalobacter</taxon>
    </lineage>
</organism>